<keyword evidence="2" id="KW-0808">Transferase</keyword>
<sequence>MPTCVWLFLLRVWSHVDKRQYWLVDGAVTAERRDDDWVVNSHMHEDEGTYEIVHACVGDLKKTLRLKAKAASMHKRALRMRWSAVRLAARSDLLAWVDGSGSRHPARLALSGVLRSLRVELVFPDSSMLLSPQRFWILRLTGVRRKRVAADACRREEIARVVDSKNFQRGVLASEATSALGFKGVFSPYHKVLCKLTKLVKAPEVVAKIQSSESTGTKEISRQQHNQFSEDIPGIESVTIYTYKELKNATNCFSPANKIGEGGFGSVYKGRLRDGKYIAVKVLSSESKQGAREFLTEITVISGIIHDNLVKLYGCCVEGSHRILVYNYLENNSLAQCLLGSNRNNIHFNWRTRVKISVGVARGLTFLHEEVQPHVVHRDIKASNILLDKDLTPKISDFGLAKLLPANMTHVSTRVAGTIGYLAPEYAIRGQVTRKSDIYSYGVLLLEIVSGRCNTNTRLPYKDQFLLERVSSLRVVQLSSIENLRQSLWVAIERARSAGEDAMVYVGLVVNLVGKLGGSPDITNGLLVLQTWALYESGKLVDIIDTSLTDDLDVDEACRFLKVGLLCTQDDMKLRPSMSTVIRMLTGEKDVNSVEITRPGIIDDLMDLKIKSKNKADPVNASSTSSALDTPSSLDDTTHAFMSFTTISERD</sequence>
<dbReference type="InterPro" id="IPR011009">
    <property type="entry name" value="Kinase-like_dom_sf"/>
</dbReference>
<dbReference type="GO" id="GO:0004674">
    <property type="term" value="F:protein serine/threonine kinase activity"/>
    <property type="evidence" value="ECO:0007669"/>
    <property type="project" value="UniProtKB-KW"/>
</dbReference>
<dbReference type="AlphaFoldDB" id="A0A8J5LK78"/>
<dbReference type="PROSITE" id="PS50011">
    <property type="entry name" value="PROTEIN_KINASE_DOM"/>
    <property type="match status" value="1"/>
</dbReference>
<feature type="chain" id="PRO_5035238128" description="Protein kinase domain-containing protein" evidence="7">
    <location>
        <begin position="19"/>
        <end position="651"/>
    </location>
</feature>
<dbReference type="PANTHER" id="PTHR47973">
    <property type="entry name" value="CYSTEINE-RICH RECEPTOR-LIKE PROTEIN KINASE 3"/>
    <property type="match status" value="1"/>
</dbReference>
<dbReference type="Proteomes" id="UP000734854">
    <property type="component" value="Unassembled WGS sequence"/>
</dbReference>
<dbReference type="InterPro" id="IPR000719">
    <property type="entry name" value="Prot_kinase_dom"/>
</dbReference>
<protein>
    <recommendedName>
        <fullName evidence="8">Protein kinase domain-containing protein</fullName>
    </recommendedName>
</protein>
<evidence type="ECO:0000256" key="1">
    <source>
        <dbReference type="ARBA" id="ARBA00022527"/>
    </source>
</evidence>
<comment type="caution">
    <text evidence="9">The sequence shown here is derived from an EMBL/GenBank/DDBJ whole genome shotgun (WGS) entry which is preliminary data.</text>
</comment>
<dbReference type="InterPro" id="IPR001245">
    <property type="entry name" value="Ser-Thr/Tyr_kinase_cat_dom"/>
</dbReference>
<dbReference type="Pfam" id="PF07714">
    <property type="entry name" value="PK_Tyr_Ser-Thr"/>
    <property type="match status" value="1"/>
</dbReference>
<evidence type="ECO:0000256" key="5">
    <source>
        <dbReference type="ARBA" id="ARBA00022840"/>
    </source>
</evidence>
<dbReference type="InterPro" id="IPR017441">
    <property type="entry name" value="Protein_kinase_ATP_BS"/>
</dbReference>
<dbReference type="InterPro" id="IPR052059">
    <property type="entry name" value="CR_Ser/Thr_kinase"/>
</dbReference>
<feature type="domain" description="Protein kinase" evidence="8">
    <location>
        <begin position="253"/>
        <end position="508"/>
    </location>
</feature>
<evidence type="ECO:0000256" key="2">
    <source>
        <dbReference type="ARBA" id="ARBA00022679"/>
    </source>
</evidence>
<dbReference type="Gene3D" id="3.30.200.20">
    <property type="entry name" value="Phosphorylase Kinase, domain 1"/>
    <property type="match status" value="1"/>
</dbReference>
<evidence type="ECO:0000256" key="3">
    <source>
        <dbReference type="ARBA" id="ARBA00022741"/>
    </source>
</evidence>
<dbReference type="Gene3D" id="1.10.510.10">
    <property type="entry name" value="Transferase(Phosphotransferase) domain 1"/>
    <property type="match status" value="1"/>
</dbReference>
<keyword evidence="5 6" id="KW-0067">ATP-binding</keyword>
<keyword evidence="3 6" id="KW-0547">Nucleotide-binding</keyword>
<keyword evidence="4" id="KW-0418">Kinase</keyword>
<keyword evidence="7" id="KW-0732">Signal</keyword>
<name>A0A8J5LK78_ZINOF</name>
<dbReference type="FunFam" id="3.30.200.20:FF:000225">
    <property type="entry name" value="cold-responsive protein kinase 1"/>
    <property type="match status" value="1"/>
</dbReference>
<dbReference type="SUPFAM" id="SSF56112">
    <property type="entry name" value="Protein kinase-like (PK-like)"/>
    <property type="match status" value="1"/>
</dbReference>
<evidence type="ECO:0000256" key="4">
    <source>
        <dbReference type="ARBA" id="ARBA00022777"/>
    </source>
</evidence>
<dbReference type="InterPro" id="IPR008271">
    <property type="entry name" value="Ser/Thr_kinase_AS"/>
</dbReference>
<evidence type="ECO:0000259" key="8">
    <source>
        <dbReference type="PROSITE" id="PS50011"/>
    </source>
</evidence>
<dbReference type="EMBL" id="JACMSC010000003">
    <property type="protein sequence ID" value="KAG6528646.1"/>
    <property type="molecule type" value="Genomic_DNA"/>
</dbReference>
<evidence type="ECO:0000256" key="7">
    <source>
        <dbReference type="SAM" id="SignalP"/>
    </source>
</evidence>
<organism evidence="9 10">
    <name type="scientific">Zingiber officinale</name>
    <name type="common">Ginger</name>
    <name type="synonym">Amomum zingiber</name>
    <dbReference type="NCBI Taxonomy" id="94328"/>
    <lineage>
        <taxon>Eukaryota</taxon>
        <taxon>Viridiplantae</taxon>
        <taxon>Streptophyta</taxon>
        <taxon>Embryophyta</taxon>
        <taxon>Tracheophyta</taxon>
        <taxon>Spermatophyta</taxon>
        <taxon>Magnoliopsida</taxon>
        <taxon>Liliopsida</taxon>
        <taxon>Zingiberales</taxon>
        <taxon>Zingiberaceae</taxon>
        <taxon>Zingiber</taxon>
    </lineage>
</organism>
<proteinExistence type="predicted"/>
<keyword evidence="1" id="KW-0723">Serine/threonine-protein kinase</keyword>
<evidence type="ECO:0000313" key="9">
    <source>
        <dbReference type="EMBL" id="KAG6528646.1"/>
    </source>
</evidence>
<feature type="signal peptide" evidence="7">
    <location>
        <begin position="1"/>
        <end position="18"/>
    </location>
</feature>
<reference evidence="9 10" key="1">
    <citation type="submission" date="2020-08" db="EMBL/GenBank/DDBJ databases">
        <title>Plant Genome Project.</title>
        <authorList>
            <person name="Zhang R.-G."/>
        </authorList>
    </citation>
    <scope>NUCLEOTIDE SEQUENCE [LARGE SCALE GENOMIC DNA]</scope>
    <source>
        <tissue evidence="9">Rhizome</tissue>
    </source>
</reference>
<evidence type="ECO:0000313" key="10">
    <source>
        <dbReference type="Proteomes" id="UP000734854"/>
    </source>
</evidence>
<dbReference type="SMART" id="SM00220">
    <property type="entry name" value="S_TKc"/>
    <property type="match status" value="1"/>
</dbReference>
<dbReference type="PROSITE" id="PS00107">
    <property type="entry name" value="PROTEIN_KINASE_ATP"/>
    <property type="match status" value="1"/>
</dbReference>
<dbReference type="GO" id="GO:0005524">
    <property type="term" value="F:ATP binding"/>
    <property type="evidence" value="ECO:0007669"/>
    <property type="project" value="UniProtKB-UniRule"/>
</dbReference>
<dbReference type="PROSITE" id="PS00108">
    <property type="entry name" value="PROTEIN_KINASE_ST"/>
    <property type="match status" value="1"/>
</dbReference>
<keyword evidence="10" id="KW-1185">Reference proteome</keyword>
<gene>
    <name evidence="9" type="ORF">ZIOFF_010830</name>
</gene>
<dbReference type="CDD" id="cd14066">
    <property type="entry name" value="STKc_IRAK"/>
    <property type="match status" value="1"/>
</dbReference>
<accession>A0A8J5LK78</accession>
<feature type="binding site" evidence="6">
    <location>
        <position position="281"/>
    </location>
    <ligand>
        <name>ATP</name>
        <dbReference type="ChEBI" id="CHEBI:30616"/>
    </ligand>
</feature>
<evidence type="ECO:0000256" key="6">
    <source>
        <dbReference type="PROSITE-ProRule" id="PRU10141"/>
    </source>
</evidence>